<evidence type="ECO:0000259" key="17">
    <source>
        <dbReference type="PROSITE" id="PS50026"/>
    </source>
</evidence>
<keyword evidence="2" id="KW-1003">Cell membrane</keyword>
<protein>
    <submittedName>
        <fullName evidence="18">Putative ovarian lipoprotein receptor</fullName>
    </submittedName>
</protein>
<feature type="disulfide bond" evidence="14">
    <location>
        <begin position="301"/>
        <end position="319"/>
    </location>
</feature>
<keyword evidence="7" id="KW-0677">Repeat</keyword>
<evidence type="ECO:0000256" key="5">
    <source>
        <dbReference type="ARBA" id="ARBA00022692"/>
    </source>
</evidence>
<dbReference type="InterPro" id="IPR011042">
    <property type="entry name" value="6-blade_b-propeller_TolB-like"/>
</dbReference>
<evidence type="ECO:0000256" key="3">
    <source>
        <dbReference type="ARBA" id="ARBA00022536"/>
    </source>
</evidence>
<dbReference type="SUPFAM" id="SSF63825">
    <property type="entry name" value="YWTD domain"/>
    <property type="match status" value="2"/>
</dbReference>
<accession>C1PGH5</accession>
<dbReference type="InterPro" id="IPR001881">
    <property type="entry name" value="EGF-like_Ca-bd_dom"/>
</dbReference>
<feature type="transmembrane region" description="Helical" evidence="16">
    <location>
        <begin position="967"/>
        <end position="988"/>
    </location>
</feature>
<dbReference type="GO" id="GO:0005509">
    <property type="term" value="F:calcium ion binding"/>
    <property type="evidence" value="ECO:0007669"/>
    <property type="project" value="InterPro"/>
</dbReference>
<dbReference type="OrthoDB" id="6345916at2759"/>
<evidence type="ECO:0000256" key="7">
    <source>
        <dbReference type="ARBA" id="ARBA00022737"/>
    </source>
</evidence>
<keyword evidence="8 16" id="KW-1133">Transmembrane helix</keyword>
<dbReference type="InterPro" id="IPR002172">
    <property type="entry name" value="LDrepeatLR_classA_rpt"/>
</dbReference>
<keyword evidence="12" id="KW-0325">Glycoprotein</keyword>
<feature type="disulfide bond" evidence="14">
    <location>
        <begin position="263"/>
        <end position="281"/>
    </location>
</feature>
<dbReference type="SMART" id="SM00135">
    <property type="entry name" value="LY"/>
    <property type="match status" value="3"/>
</dbReference>
<evidence type="ECO:0000256" key="9">
    <source>
        <dbReference type="ARBA" id="ARBA00023136"/>
    </source>
</evidence>
<evidence type="ECO:0000256" key="11">
    <source>
        <dbReference type="ARBA" id="ARBA00023170"/>
    </source>
</evidence>
<evidence type="ECO:0000256" key="1">
    <source>
        <dbReference type="ARBA" id="ARBA00004251"/>
    </source>
</evidence>
<evidence type="ECO:0000256" key="8">
    <source>
        <dbReference type="ARBA" id="ARBA00022989"/>
    </source>
</evidence>
<keyword evidence="11 18" id="KW-0675">Receptor</keyword>
<dbReference type="PROSITE" id="PS00022">
    <property type="entry name" value="EGF_1"/>
    <property type="match status" value="1"/>
</dbReference>
<proteinExistence type="evidence at transcript level"/>
<dbReference type="PROSITE" id="PS01186">
    <property type="entry name" value="EGF_2"/>
    <property type="match status" value="1"/>
</dbReference>
<keyword evidence="18" id="KW-0449">Lipoprotein</keyword>
<dbReference type="PROSITE" id="PS50026">
    <property type="entry name" value="EGF_3"/>
    <property type="match status" value="1"/>
</dbReference>
<evidence type="ECO:0000256" key="2">
    <source>
        <dbReference type="ARBA" id="ARBA00022475"/>
    </source>
</evidence>
<evidence type="ECO:0000256" key="13">
    <source>
        <dbReference type="PROSITE-ProRule" id="PRU00076"/>
    </source>
</evidence>
<evidence type="ECO:0000256" key="12">
    <source>
        <dbReference type="ARBA" id="ARBA00023180"/>
    </source>
</evidence>
<dbReference type="FunFam" id="4.10.400.10:FF:000034">
    <property type="entry name" value="Low-density lipoprotein receptor-related protein 2"/>
    <property type="match status" value="1"/>
</dbReference>
<dbReference type="Gene3D" id="2.10.25.10">
    <property type="entry name" value="Laminin"/>
    <property type="match status" value="3"/>
</dbReference>
<evidence type="ECO:0000256" key="16">
    <source>
        <dbReference type="SAM" id="Phobius"/>
    </source>
</evidence>
<keyword evidence="6" id="KW-0732">Signal</keyword>
<dbReference type="SMART" id="SM00181">
    <property type="entry name" value="EGF"/>
    <property type="match status" value="6"/>
</dbReference>
<dbReference type="PROSITE" id="PS01209">
    <property type="entry name" value="LDLRA_1"/>
    <property type="match status" value="3"/>
</dbReference>
<dbReference type="PROSITE" id="PS51120">
    <property type="entry name" value="LDLRB"/>
    <property type="match status" value="2"/>
</dbReference>
<dbReference type="InterPro" id="IPR023415">
    <property type="entry name" value="LDLR_class-A_CS"/>
</dbReference>
<feature type="disulfide bond" evidence="14">
    <location>
        <begin position="294"/>
        <end position="306"/>
    </location>
</feature>
<feature type="disulfide bond" evidence="14">
    <location>
        <begin position="331"/>
        <end position="343"/>
    </location>
</feature>
<feature type="disulfide bond" evidence="14">
    <location>
        <begin position="425"/>
        <end position="443"/>
    </location>
</feature>
<feature type="disulfide bond" evidence="13">
    <location>
        <begin position="939"/>
        <end position="948"/>
    </location>
</feature>
<dbReference type="SMART" id="SM00179">
    <property type="entry name" value="EGF_CA"/>
    <property type="match status" value="2"/>
</dbReference>
<evidence type="ECO:0000256" key="10">
    <source>
        <dbReference type="ARBA" id="ARBA00023157"/>
    </source>
</evidence>
<dbReference type="PANTHER" id="PTHR22722:SF14">
    <property type="entry name" value="MEGALIN, ISOFORM A"/>
    <property type="match status" value="1"/>
</dbReference>
<evidence type="ECO:0000256" key="15">
    <source>
        <dbReference type="PROSITE-ProRule" id="PRU00461"/>
    </source>
</evidence>
<keyword evidence="10 13" id="KW-1015">Disulfide bond</keyword>
<feature type="disulfide bond" evidence="14">
    <location>
        <begin position="338"/>
        <end position="356"/>
    </location>
</feature>
<dbReference type="FunFam" id="2.10.25.10:FF:000009">
    <property type="entry name" value="Low-density lipoprotein receptor isoform 1"/>
    <property type="match status" value="1"/>
</dbReference>
<keyword evidence="4" id="KW-0254">Endocytosis</keyword>
<dbReference type="GO" id="GO:0043235">
    <property type="term" value="C:receptor complex"/>
    <property type="evidence" value="ECO:0007669"/>
    <property type="project" value="TreeGrafter"/>
</dbReference>
<dbReference type="PANTHER" id="PTHR22722">
    <property type="entry name" value="LOW-DENSITY LIPOPROTEIN RECEPTOR-RELATED PROTEIN 2-RELATED"/>
    <property type="match status" value="1"/>
</dbReference>
<feature type="disulfide bond" evidence="14">
    <location>
        <begin position="480"/>
        <end position="492"/>
    </location>
</feature>
<dbReference type="AlphaFoldDB" id="C1PGH5"/>
<dbReference type="InterPro" id="IPR036055">
    <property type="entry name" value="LDL_receptor-like_sf"/>
</dbReference>
<dbReference type="SMART" id="SM00192">
    <property type="entry name" value="LDLa"/>
    <property type="match status" value="8"/>
</dbReference>
<feature type="disulfide bond" evidence="14">
    <location>
        <begin position="256"/>
        <end position="268"/>
    </location>
</feature>
<dbReference type="Pfam" id="PF14670">
    <property type="entry name" value="FXa_inhibition"/>
    <property type="match status" value="1"/>
</dbReference>
<evidence type="ECO:0000313" key="18">
    <source>
        <dbReference type="EMBL" id="BAH57291.1"/>
    </source>
</evidence>
<feature type="repeat" description="LDL-receptor class B" evidence="15">
    <location>
        <begin position="33"/>
        <end position="74"/>
    </location>
</feature>
<name>C1PGH5_PENJP</name>
<feature type="domain" description="EGF-like" evidence="17">
    <location>
        <begin position="912"/>
        <end position="949"/>
    </location>
</feature>
<dbReference type="Gene3D" id="2.120.10.30">
    <property type="entry name" value="TolB, C-terminal domain"/>
    <property type="match status" value="2"/>
</dbReference>
<dbReference type="SUPFAM" id="SSF57196">
    <property type="entry name" value="EGF/Laminin"/>
    <property type="match status" value="4"/>
</dbReference>
<feature type="disulfide bond" evidence="14">
    <location>
        <begin position="215"/>
        <end position="227"/>
    </location>
</feature>
<reference evidence="18" key="1">
    <citation type="journal article" date="2008" name="Zool. Sci.">
        <title>Characterization and expression of the putative ovarian lipoprotein receptor in the Kuruma prawn, Marsupenaeus japonicus.</title>
        <authorList>
            <person name="Mekuchi M."/>
            <person name="Ohira T."/>
            <person name="Kawazoe I."/>
            <person name="Jasmani S."/>
            <person name="Suitoh K."/>
            <person name="Kim Y.K."/>
            <person name="Jayasankar V."/>
            <person name="Nagasawa H."/>
            <person name="Wilder M.N."/>
        </authorList>
    </citation>
    <scope>NUCLEOTIDE SEQUENCE</scope>
</reference>
<feature type="disulfide bond" evidence="14">
    <location>
        <begin position="313"/>
        <end position="328"/>
    </location>
</feature>
<feature type="disulfide bond" evidence="14">
    <location>
        <begin position="275"/>
        <end position="290"/>
    </location>
</feature>
<dbReference type="CDD" id="cd00112">
    <property type="entry name" value="LDLa"/>
    <property type="match status" value="7"/>
</dbReference>
<comment type="caution">
    <text evidence="13">Lacks conserved residue(s) required for the propagation of feature annotation.</text>
</comment>
<feature type="disulfide bond" evidence="14">
    <location>
        <begin position="487"/>
        <end position="505"/>
    </location>
</feature>
<dbReference type="GO" id="GO:0006897">
    <property type="term" value="P:endocytosis"/>
    <property type="evidence" value="ECO:0007669"/>
    <property type="project" value="UniProtKB-KW"/>
</dbReference>
<keyword evidence="9 16" id="KW-0472">Membrane</keyword>
<dbReference type="PROSITE" id="PS50068">
    <property type="entry name" value="LDLRA_2"/>
    <property type="match status" value="8"/>
</dbReference>
<evidence type="ECO:0000256" key="4">
    <source>
        <dbReference type="ARBA" id="ARBA00022583"/>
    </source>
</evidence>
<evidence type="ECO:0000256" key="14">
    <source>
        <dbReference type="PROSITE-ProRule" id="PRU00124"/>
    </source>
</evidence>
<dbReference type="Gene3D" id="4.10.400.10">
    <property type="entry name" value="Low-density Lipoprotein Receptor"/>
    <property type="match status" value="8"/>
</dbReference>
<feature type="disulfide bond" evidence="14">
    <location>
        <begin position="418"/>
        <end position="430"/>
    </location>
</feature>
<dbReference type="PRINTS" id="PR00261">
    <property type="entry name" value="LDLRECEPTOR"/>
</dbReference>
<evidence type="ECO:0000256" key="6">
    <source>
        <dbReference type="ARBA" id="ARBA00022729"/>
    </source>
</evidence>
<comment type="subcellular location">
    <subcellularLocation>
        <location evidence="1">Cell membrane</location>
        <topology evidence="1">Single-pass type I membrane protein</topology>
    </subcellularLocation>
</comment>
<dbReference type="GO" id="GO:0005886">
    <property type="term" value="C:plasma membrane"/>
    <property type="evidence" value="ECO:0007669"/>
    <property type="project" value="UniProtKB-SubCell"/>
</dbReference>
<feature type="disulfide bond" evidence="14">
    <location>
        <begin position="194"/>
        <end position="209"/>
    </location>
</feature>
<dbReference type="InterPro" id="IPR000742">
    <property type="entry name" value="EGF"/>
</dbReference>
<sequence length="1120" mass="123104">MRCGLDGSSCQKIVTSDLIQPMSLTFERNPNIKRLYWCDRVLGRIESVAEDGTDRRVFVENLKSPVSLLVTGLYIMWSEESTSLLYQASKLGTPSVRKRALQLSAPESDERSLKLLEVGWKLPEYLATAGHPCQQSNDTCSQLCLGNGFSEKVCACSFGFKLEADRRTCAAVQCRDDQFTCHRSHSCIPGTWRCDSTPDCQNGEDEDDCQLLKQCEDNEFQCPSGSCVNKLWTCDGVHDCEDGSDEKLDECKNVTCSNSYWRCRSGMCIPRIWVCDREKECEDGSDEEDCPTTCPSHKITCRDGTCVPKRWVCDGDKDCQDGSDEEDCSECAASEFTCSNSNCIPQHATCDGEDDCGDGSDEALPRCQPTEPPAACPVGQVLCERPDAVSPPVCIHHDSVCNGVRDCPLGEDEDCDSCSRYEYSCKSRGCIPRSWVCDGEEDCTDGSDEGLAASCPNVKNDTVNPSVKISGGVVTPRPGCARGLFECGLGDCIAEFLVCDGQADCSDGSDEGSYCEKSCRNNGGCQHKCHQEPTGRHCSCWTGFQLAADKTSCIDVKECDNETTCSQLCEEMHGYYLCSCLPGYTLGLDKRSCKHQVGDEWMVVVHPKSILNMSHSLHLAEKMVMPSSVAISSLEFLTETQSFVYADKVNGIIGKMGKDGVSTTLFNHRSHPRGVSLDPLTNSVYFSEQFRNDVAVDNGSNYSLILACRMDGDRECSTVYQIHGEEIPSIRVAPRARRLFFCTNNEGKDFAKIVTSDMDGKSARIISQKVVRCGDLAVDEAKERVYWTDLARDVVESVTWSGEGHRIVQENVHSPIGLALAGDSVVWLETPSHKVMKCNKYQMGICNNYSMATAGTALTIEHPMEISVFGGTEDCKAKKCTHQCMISKDNKASCMCKVGYATASNRPNECIKMKSCDHNPCHGGGLCESHSDTEFICRCPENREGTLCEVSKTPTTDDISDGGSSTATLGVCLFLIIFGALIFGLYWYRKRPFAFWKGKGGQLRKRCFKANQTLRFANPGFGIISHSTMPNGNPMPNTGAVPSTPPILQGSHNFENPFFKTEEHMPDTSVDSAIVSAADSTSINIAPHQVDLTTPQHVVKPPEKRVEWDLSPFQPLQPPV</sequence>
<dbReference type="EMBL" id="AB304798">
    <property type="protein sequence ID" value="BAH57291.1"/>
    <property type="molecule type" value="mRNA"/>
</dbReference>
<organism evidence="18">
    <name type="scientific">Penaeus japonicus</name>
    <name type="common">Kuruma prawn</name>
    <name type="synonym">Marsupenaeus japonicus</name>
    <dbReference type="NCBI Taxonomy" id="27405"/>
    <lineage>
        <taxon>Eukaryota</taxon>
        <taxon>Metazoa</taxon>
        <taxon>Ecdysozoa</taxon>
        <taxon>Arthropoda</taxon>
        <taxon>Crustacea</taxon>
        <taxon>Multicrustacea</taxon>
        <taxon>Malacostraca</taxon>
        <taxon>Eumalacostraca</taxon>
        <taxon>Eucarida</taxon>
        <taxon>Decapoda</taxon>
        <taxon>Dendrobranchiata</taxon>
        <taxon>Penaeoidea</taxon>
        <taxon>Penaeidae</taxon>
        <taxon>Penaeus</taxon>
    </lineage>
</organism>
<dbReference type="Pfam" id="PF00057">
    <property type="entry name" value="Ldl_recept_a"/>
    <property type="match status" value="7"/>
</dbReference>
<dbReference type="SUPFAM" id="SSF57424">
    <property type="entry name" value="LDL receptor-like module"/>
    <property type="match status" value="8"/>
</dbReference>
<dbReference type="InterPro" id="IPR051221">
    <property type="entry name" value="LDLR-related"/>
</dbReference>
<keyword evidence="3 13" id="KW-0245">EGF-like domain</keyword>
<feature type="disulfide bond" evidence="14">
    <location>
        <begin position="222"/>
        <end position="240"/>
    </location>
</feature>
<feature type="repeat" description="LDL-receptor class B" evidence="15">
    <location>
        <begin position="783"/>
        <end position="824"/>
    </location>
</feature>
<keyword evidence="5 16" id="KW-0812">Transmembrane</keyword>
<dbReference type="InterPro" id="IPR000033">
    <property type="entry name" value="LDLR_classB_rpt"/>
</dbReference>